<organism evidence="9 10">
    <name type="scientific">Sinorhizobium kostiense</name>
    <dbReference type="NCBI Taxonomy" id="76747"/>
    <lineage>
        <taxon>Bacteria</taxon>
        <taxon>Pseudomonadati</taxon>
        <taxon>Pseudomonadota</taxon>
        <taxon>Alphaproteobacteria</taxon>
        <taxon>Hyphomicrobiales</taxon>
        <taxon>Rhizobiaceae</taxon>
        <taxon>Sinorhizobium/Ensifer group</taxon>
        <taxon>Sinorhizobium</taxon>
    </lineage>
</organism>
<keyword evidence="5 7" id="KW-0408">Iron</keyword>
<evidence type="ECO:0000256" key="6">
    <source>
        <dbReference type="ARBA" id="ARBA00023136"/>
    </source>
</evidence>
<evidence type="ECO:0000256" key="3">
    <source>
        <dbReference type="ARBA" id="ARBA00022692"/>
    </source>
</evidence>
<name>A0ABS4RAB9_9HYPH</name>
<evidence type="ECO:0000313" key="10">
    <source>
        <dbReference type="Proteomes" id="UP000730739"/>
    </source>
</evidence>
<evidence type="ECO:0000259" key="8">
    <source>
        <dbReference type="Pfam" id="PF01794"/>
    </source>
</evidence>
<dbReference type="RefSeq" id="WP_209606987.1">
    <property type="nucleotide sequence ID" value="NZ_JAGILA010000012.1"/>
</dbReference>
<feature type="transmembrane region" description="Helical" evidence="7">
    <location>
        <begin position="16"/>
        <end position="34"/>
    </location>
</feature>
<dbReference type="EMBL" id="JAGILA010000012">
    <property type="protein sequence ID" value="MBP2239280.1"/>
    <property type="molecule type" value="Genomic_DNA"/>
</dbReference>
<comment type="cofactor">
    <cofactor evidence="7">
        <name>FMN</name>
        <dbReference type="ChEBI" id="CHEBI:58210"/>
    </cofactor>
    <text evidence="7">Binds 1 FMN per subunit.</text>
</comment>
<comment type="similarity">
    <text evidence="7">Belongs to the MsrQ family.</text>
</comment>
<feature type="transmembrane region" description="Helical" evidence="7">
    <location>
        <begin position="179"/>
        <end position="195"/>
    </location>
</feature>
<dbReference type="NCBIfam" id="NF003833">
    <property type="entry name" value="PRK05419.1-5"/>
    <property type="match status" value="1"/>
</dbReference>
<feature type="transmembrane region" description="Helical" evidence="7">
    <location>
        <begin position="84"/>
        <end position="101"/>
    </location>
</feature>
<keyword evidence="7" id="KW-0479">Metal-binding</keyword>
<dbReference type="InterPro" id="IPR013130">
    <property type="entry name" value="Fe3_Rdtase_TM_dom"/>
</dbReference>
<comment type="subcellular location">
    <subcellularLocation>
        <location evidence="7">Cell membrane</location>
        <topology evidence="7">Multi-pass membrane protein</topology>
    </subcellularLocation>
    <subcellularLocation>
        <location evidence="1">Membrane</location>
        <topology evidence="1">Multi-pass membrane protein</topology>
    </subcellularLocation>
</comment>
<comment type="function">
    <text evidence="7">Part of the MsrPQ system that repairs oxidized periplasmic proteins containing methionine sulfoxide residues (Met-O), using respiratory chain electrons. Thus protects these proteins from oxidative-stress damage caused by reactive species of oxygen and chlorine generated by the host defense mechanisms. MsrPQ is essential for the maintenance of envelope integrity under bleach stress, rescuing a wide series of structurally unrelated periplasmic proteins from methionine oxidation. MsrQ provides electrons for reduction to the reductase catalytic subunit MsrP, using the quinone pool of the respiratory chain.</text>
</comment>
<keyword evidence="7" id="KW-1003">Cell membrane</keyword>
<keyword evidence="2 7" id="KW-0813">Transport</keyword>
<sequence>MALVPALPKRLHGPSIWAVYALGLVPAALAFYLGATGQLPGNAVKEFEHLLGLWALRFLIATLAITPIRDLFGLNWLRYRRALGLLAFYYVLMHFLAYMLLDQMLRLQAIAADIARRPFITIGMTALVLIIPLALTSNNWSIRRLGPRWNKLHRLAYVIAAAGAIHFAMAVKVVGPEQMLYLALVAALLAWRPIRKPFLRWKRLRSGGPTAPRVLSDAQRPL</sequence>
<dbReference type="Pfam" id="PF01794">
    <property type="entry name" value="Ferric_reduct"/>
    <property type="match status" value="1"/>
</dbReference>
<keyword evidence="3 7" id="KW-0812">Transmembrane</keyword>
<dbReference type="InterPro" id="IPR022837">
    <property type="entry name" value="MsrQ-like"/>
</dbReference>
<evidence type="ECO:0000256" key="5">
    <source>
        <dbReference type="ARBA" id="ARBA00023004"/>
    </source>
</evidence>
<proteinExistence type="inferred from homology"/>
<dbReference type="PANTHER" id="PTHR36964">
    <property type="entry name" value="PROTEIN-METHIONINE-SULFOXIDE REDUCTASE HEME-BINDING SUBUNIT MSRQ"/>
    <property type="match status" value="1"/>
</dbReference>
<feature type="transmembrane region" description="Helical" evidence="7">
    <location>
        <begin position="117"/>
        <end position="135"/>
    </location>
</feature>
<evidence type="ECO:0000313" key="9">
    <source>
        <dbReference type="EMBL" id="MBP2239280.1"/>
    </source>
</evidence>
<comment type="subunit">
    <text evidence="7">Heterodimer of a catalytic subunit (MsrP) and a heme-binding subunit (MsrQ).</text>
</comment>
<evidence type="ECO:0000256" key="1">
    <source>
        <dbReference type="ARBA" id="ARBA00004141"/>
    </source>
</evidence>
<evidence type="ECO:0000256" key="7">
    <source>
        <dbReference type="HAMAP-Rule" id="MF_01207"/>
    </source>
</evidence>
<dbReference type="Proteomes" id="UP000730739">
    <property type="component" value="Unassembled WGS sequence"/>
</dbReference>
<feature type="domain" description="Ferric oxidoreductase" evidence="8">
    <location>
        <begin position="51"/>
        <end position="163"/>
    </location>
</feature>
<keyword evidence="7" id="KW-0249">Electron transport</keyword>
<keyword evidence="10" id="KW-1185">Reference proteome</keyword>
<evidence type="ECO:0000256" key="4">
    <source>
        <dbReference type="ARBA" id="ARBA00022989"/>
    </source>
</evidence>
<gene>
    <name evidence="7" type="primary">msrQ</name>
    <name evidence="9" type="ORF">J2Z31_005822</name>
</gene>
<keyword evidence="7" id="KW-0349">Heme</keyword>
<feature type="transmembrane region" description="Helical" evidence="7">
    <location>
        <begin position="155"/>
        <end position="173"/>
    </location>
</feature>
<keyword evidence="4 7" id="KW-1133">Transmembrane helix</keyword>
<dbReference type="HAMAP" id="MF_01207">
    <property type="entry name" value="MsrQ"/>
    <property type="match status" value="1"/>
</dbReference>
<reference evidence="9 10" key="1">
    <citation type="submission" date="2021-03" db="EMBL/GenBank/DDBJ databases">
        <title>Genomic Encyclopedia of Type Strains, Phase IV (KMG-IV): sequencing the most valuable type-strain genomes for metagenomic binning, comparative biology and taxonomic classification.</title>
        <authorList>
            <person name="Goeker M."/>
        </authorList>
    </citation>
    <scope>NUCLEOTIDE SEQUENCE [LARGE SCALE GENOMIC DNA]</scope>
    <source>
        <strain evidence="9 10">DSM 13372</strain>
    </source>
</reference>
<comment type="caution">
    <text evidence="9">The sequence shown here is derived from an EMBL/GenBank/DDBJ whole genome shotgun (WGS) entry which is preliminary data.</text>
</comment>
<protein>
    <recommendedName>
        <fullName evidence="7">Protein-methionine-sulfoxide reductase heme-binding subunit MsrQ</fullName>
    </recommendedName>
    <alternativeName>
        <fullName evidence="7">Flavocytochrome MsrQ</fullName>
    </alternativeName>
</protein>
<keyword evidence="6 7" id="KW-0472">Membrane</keyword>
<feature type="transmembrane region" description="Helical" evidence="7">
    <location>
        <begin position="54"/>
        <end position="72"/>
    </location>
</feature>
<accession>A0ABS4RAB9</accession>
<evidence type="ECO:0000256" key="2">
    <source>
        <dbReference type="ARBA" id="ARBA00022448"/>
    </source>
</evidence>
<dbReference type="PANTHER" id="PTHR36964:SF1">
    <property type="entry name" value="PROTEIN-METHIONINE-SULFOXIDE REDUCTASE HEME-BINDING SUBUNIT MSRQ"/>
    <property type="match status" value="1"/>
</dbReference>
<keyword evidence="7" id="KW-0288">FMN</keyword>
<comment type="cofactor">
    <cofactor evidence="7">
        <name>heme b</name>
        <dbReference type="ChEBI" id="CHEBI:60344"/>
    </cofactor>
    <text evidence="7">Binds 1 heme b (iron(II)-protoporphyrin IX) group per subunit.</text>
</comment>
<keyword evidence="7" id="KW-0285">Flavoprotein</keyword>